<comment type="caution">
    <text evidence="1">The sequence shown here is derived from an EMBL/GenBank/DDBJ whole genome shotgun (WGS) entry which is preliminary data.</text>
</comment>
<sequence>FLWKRRNTSLHGGLFPYEKLIYDINNSIHKLIFLNFPFLQNLPKKWPHMLQILEEWKPRVKGRRIIDFTNQNIEAITISEWAQFCCDRGFSVVKEVEVVNIIRECVPTQLKHTLREGDTLANCFGNLFIL</sequence>
<accession>A0A9J5ZTP8</accession>
<protein>
    <submittedName>
        <fullName evidence="1">Uncharacterized protein</fullName>
    </submittedName>
</protein>
<dbReference type="EMBL" id="JACXVP010000003">
    <property type="protein sequence ID" value="KAG5615475.1"/>
    <property type="molecule type" value="Genomic_DNA"/>
</dbReference>
<name>A0A9J5ZTP8_SOLCO</name>
<evidence type="ECO:0000313" key="1">
    <source>
        <dbReference type="EMBL" id="KAG5615475.1"/>
    </source>
</evidence>
<dbReference type="AlphaFoldDB" id="A0A9J5ZTP8"/>
<gene>
    <name evidence="1" type="ORF">H5410_015299</name>
</gene>
<feature type="non-terminal residue" evidence="1">
    <location>
        <position position="1"/>
    </location>
</feature>
<dbReference type="Proteomes" id="UP000824120">
    <property type="component" value="Chromosome 3"/>
</dbReference>
<organism evidence="1 2">
    <name type="scientific">Solanum commersonii</name>
    <name type="common">Commerson's wild potato</name>
    <name type="synonym">Commerson's nightshade</name>
    <dbReference type="NCBI Taxonomy" id="4109"/>
    <lineage>
        <taxon>Eukaryota</taxon>
        <taxon>Viridiplantae</taxon>
        <taxon>Streptophyta</taxon>
        <taxon>Embryophyta</taxon>
        <taxon>Tracheophyta</taxon>
        <taxon>Spermatophyta</taxon>
        <taxon>Magnoliopsida</taxon>
        <taxon>eudicotyledons</taxon>
        <taxon>Gunneridae</taxon>
        <taxon>Pentapetalae</taxon>
        <taxon>asterids</taxon>
        <taxon>lamiids</taxon>
        <taxon>Solanales</taxon>
        <taxon>Solanaceae</taxon>
        <taxon>Solanoideae</taxon>
        <taxon>Solaneae</taxon>
        <taxon>Solanum</taxon>
    </lineage>
</organism>
<proteinExistence type="predicted"/>
<reference evidence="1 2" key="1">
    <citation type="submission" date="2020-09" db="EMBL/GenBank/DDBJ databases">
        <title>De no assembly of potato wild relative species, Solanum commersonii.</title>
        <authorList>
            <person name="Cho K."/>
        </authorList>
    </citation>
    <scope>NUCLEOTIDE SEQUENCE [LARGE SCALE GENOMIC DNA]</scope>
    <source>
        <strain evidence="1">LZ3.2</strain>
        <tissue evidence="1">Leaf</tissue>
    </source>
</reference>
<keyword evidence="2" id="KW-1185">Reference proteome</keyword>
<evidence type="ECO:0000313" key="2">
    <source>
        <dbReference type="Proteomes" id="UP000824120"/>
    </source>
</evidence>